<dbReference type="Pfam" id="PF21355">
    <property type="entry name" value="TRAF-mep_MATH"/>
    <property type="match status" value="1"/>
</dbReference>
<name>A0A814I0L7_9BILA</name>
<dbReference type="InterPro" id="IPR049342">
    <property type="entry name" value="TRAF1-6_MATH_dom"/>
</dbReference>
<dbReference type="Proteomes" id="UP000682733">
    <property type="component" value="Unassembled WGS sequence"/>
</dbReference>
<proteinExistence type="predicted"/>
<accession>A0A814I0L7</accession>
<dbReference type="EMBL" id="CAJNOQ010003534">
    <property type="protein sequence ID" value="CAF1017133.1"/>
    <property type="molecule type" value="Genomic_DNA"/>
</dbReference>
<protein>
    <recommendedName>
        <fullName evidence="1">MATH domain-containing protein</fullName>
    </recommendedName>
</protein>
<gene>
    <name evidence="2" type="ORF">GPM918_LOCUS14580</name>
    <name evidence="3" type="ORF">OVA965_LOCUS26698</name>
    <name evidence="4" type="ORF">SRO942_LOCUS14576</name>
    <name evidence="5" type="ORF">TMI583_LOCUS27438</name>
</gene>
<evidence type="ECO:0000313" key="6">
    <source>
        <dbReference type="Proteomes" id="UP000663829"/>
    </source>
</evidence>
<feature type="domain" description="MATH" evidence="1">
    <location>
        <begin position="1"/>
        <end position="139"/>
    </location>
</feature>
<sequence>MRAAQLQEQQTLPIYSQPFYSSPSGYKMRARLYPDGNEKNARGTHISIFFVLMRGEFDQLLQWPFSFEVMFCLFDQSGENRHIIRSFSPCDFGKLPSFQRPHAGMNPGWGIPKFAPLTMLHQSENPYIMHDTITIKILAKGNELPKSMIPHIFTLNPIVPLNIDELTIVKDLALLDERQISTVGERGEGTWVEENLWEVLLVRGAEEEKIEREFYDNYLKRRFLQNNLSATFKDFLYGIGEVDQAKEFCEFLQSEQDQSQPNKERFPNPRNYEIYVEVRELVVSLSNVMNIPYVPQYLLIWLDDHIRNYTSIQNDISMTVGHGDATVIETKEGFIVRSPSFVAVDTISAFLSKIQENQDKTLVIITSGAFGKQVIAEQFKSVDSIYIFCYDIATHVSDWALDHIDRVCGMVNHEKGLNITMMMNLN</sequence>
<dbReference type="EMBL" id="CAJNOK010017245">
    <property type="protein sequence ID" value="CAF1260316.1"/>
    <property type="molecule type" value="Genomic_DNA"/>
</dbReference>
<dbReference type="InterPro" id="IPR008974">
    <property type="entry name" value="TRAF-like"/>
</dbReference>
<dbReference type="GO" id="GO:0043122">
    <property type="term" value="P:regulation of canonical NF-kappaB signal transduction"/>
    <property type="evidence" value="ECO:0007669"/>
    <property type="project" value="TreeGrafter"/>
</dbReference>
<dbReference type="PANTHER" id="PTHR10131">
    <property type="entry name" value="TNF RECEPTOR ASSOCIATED FACTOR"/>
    <property type="match status" value="1"/>
</dbReference>
<dbReference type="SUPFAM" id="SSF49599">
    <property type="entry name" value="TRAF domain-like"/>
    <property type="match status" value="1"/>
</dbReference>
<dbReference type="Gene3D" id="2.60.210.10">
    <property type="entry name" value="Apoptosis, Tumor Necrosis Factor Receptor Associated Protein 2, Chain A"/>
    <property type="match status" value="1"/>
</dbReference>
<evidence type="ECO:0000313" key="3">
    <source>
        <dbReference type="EMBL" id="CAF1260316.1"/>
    </source>
</evidence>
<dbReference type="OrthoDB" id="6499288at2759"/>
<dbReference type="Proteomes" id="UP000663829">
    <property type="component" value="Unassembled WGS sequence"/>
</dbReference>
<dbReference type="SMART" id="SM00061">
    <property type="entry name" value="MATH"/>
    <property type="match status" value="1"/>
</dbReference>
<dbReference type="PROSITE" id="PS50144">
    <property type="entry name" value="MATH"/>
    <property type="match status" value="1"/>
</dbReference>
<dbReference type="AlphaFoldDB" id="A0A814I0L7"/>
<organism evidence="2 6">
    <name type="scientific">Didymodactylos carnosus</name>
    <dbReference type="NCBI Taxonomy" id="1234261"/>
    <lineage>
        <taxon>Eukaryota</taxon>
        <taxon>Metazoa</taxon>
        <taxon>Spiralia</taxon>
        <taxon>Gnathifera</taxon>
        <taxon>Rotifera</taxon>
        <taxon>Eurotatoria</taxon>
        <taxon>Bdelloidea</taxon>
        <taxon>Philodinida</taxon>
        <taxon>Philodinidae</taxon>
        <taxon>Didymodactylos</taxon>
    </lineage>
</organism>
<dbReference type="Proteomes" id="UP000677228">
    <property type="component" value="Unassembled WGS sequence"/>
</dbReference>
<dbReference type="EMBL" id="CAJOBA010038798">
    <property type="protein sequence ID" value="CAF4066964.1"/>
    <property type="molecule type" value="Genomic_DNA"/>
</dbReference>
<reference evidence="2" key="1">
    <citation type="submission" date="2021-02" db="EMBL/GenBank/DDBJ databases">
        <authorList>
            <person name="Nowell W R."/>
        </authorList>
    </citation>
    <scope>NUCLEOTIDE SEQUENCE</scope>
</reference>
<dbReference type="EMBL" id="CAJOBC010003533">
    <property type="protein sequence ID" value="CAF3788558.1"/>
    <property type="molecule type" value="Genomic_DNA"/>
</dbReference>
<comment type="caution">
    <text evidence="2">The sequence shown here is derived from an EMBL/GenBank/DDBJ whole genome shotgun (WGS) entry which is preliminary data.</text>
</comment>
<keyword evidence="6" id="KW-1185">Reference proteome</keyword>
<evidence type="ECO:0000259" key="1">
    <source>
        <dbReference type="PROSITE" id="PS50144"/>
    </source>
</evidence>
<evidence type="ECO:0000313" key="2">
    <source>
        <dbReference type="EMBL" id="CAF1017133.1"/>
    </source>
</evidence>
<dbReference type="Proteomes" id="UP000681722">
    <property type="component" value="Unassembled WGS sequence"/>
</dbReference>
<evidence type="ECO:0000313" key="4">
    <source>
        <dbReference type="EMBL" id="CAF3788558.1"/>
    </source>
</evidence>
<evidence type="ECO:0000313" key="5">
    <source>
        <dbReference type="EMBL" id="CAF4066964.1"/>
    </source>
</evidence>
<dbReference type="InterPro" id="IPR002083">
    <property type="entry name" value="MATH/TRAF_dom"/>
</dbReference>
<dbReference type="PANTHER" id="PTHR10131:SF94">
    <property type="entry name" value="TNF RECEPTOR-ASSOCIATED FACTOR 4"/>
    <property type="match status" value="1"/>
</dbReference>